<evidence type="ECO:0000313" key="1">
    <source>
        <dbReference type="EMBL" id="KAK1428338.1"/>
    </source>
</evidence>
<keyword evidence="2" id="KW-1185">Reference proteome</keyword>
<proteinExistence type="predicted"/>
<comment type="caution">
    <text evidence="1">The sequence shown here is derived from an EMBL/GenBank/DDBJ whole genome shotgun (WGS) entry which is preliminary data.</text>
</comment>
<dbReference type="AlphaFoldDB" id="A0AAD8KSQ3"/>
<name>A0AAD8KSQ3_TARER</name>
<organism evidence="1 2">
    <name type="scientific">Tagetes erecta</name>
    <name type="common">African marigold</name>
    <dbReference type="NCBI Taxonomy" id="13708"/>
    <lineage>
        <taxon>Eukaryota</taxon>
        <taxon>Viridiplantae</taxon>
        <taxon>Streptophyta</taxon>
        <taxon>Embryophyta</taxon>
        <taxon>Tracheophyta</taxon>
        <taxon>Spermatophyta</taxon>
        <taxon>Magnoliopsida</taxon>
        <taxon>eudicotyledons</taxon>
        <taxon>Gunneridae</taxon>
        <taxon>Pentapetalae</taxon>
        <taxon>asterids</taxon>
        <taxon>campanulids</taxon>
        <taxon>Asterales</taxon>
        <taxon>Asteraceae</taxon>
        <taxon>Asteroideae</taxon>
        <taxon>Heliantheae alliance</taxon>
        <taxon>Tageteae</taxon>
        <taxon>Tagetes</taxon>
    </lineage>
</organism>
<dbReference type="Proteomes" id="UP001229421">
    <property type="component" value="Unassembled WGS sequence"/>
</dbReference>
<sequence length="118" mass="13710">MFYIMHIITLFYALNLDMIKQHIMHQRQIHNKLNFKKSEVLLAQELNFDACVTQELHVLEFLHPDSNFGQEALYLQTLKRSSGHLMPPAHSLKSSIRISRSFMEIVWGTKRNCGAVGI</sequence>
<reference evidence="1" key="1">
    <citation type="journal article" date="2023" name="bioRxiv">
        <title>Improved chromosome-level genome assembly for marigold (Tagetes erecta).</title>
        <authorList>
            <person name="Jiang F."/>
            <person name="Yuan L."/>
            <person name="Wang S."/>
            <person name="Wang H."/>
            <person name="Xu D."/>
            <person name="Wang A."/>
            <person name="Fan W."/>
        </authorList>
    </citation>
    <scope>NUCLEOTIDE SEQUENCE</scope>
    <source>
        <strain evidence="1">WSJ</strain>
        <tissue evidence="1">Leaf</tissue>
    </source>
</reference>
<protein>
    <submittedName>
        <fullName evidence="1">Uncharacterized protein</fullName>
    </submittedName>
</protein>
<dbReference type="EMBL" id="JAUHHV010000004">
    <property type="protein sequence ID" value="KAK1428338.1"/>
    <property type="molecule type" value="Genomic_DNA"/>
</dbReference>
<accession>A0AAD8KSQ3</accession>
<gene>
    <name evidence="1" type="ORF">QVD17_17171</name>
</gene>
<evidence type="ECO:0000313" key="2">
    <source>
        <dbReference type="Proteomes" id="UP001229421"/>
    </source>
</evidence>